<dbReference type="PANTHER" id="PTHR47755:SF1">
    <property type="entry name" value="CELL DIVISION PROTEIN FTSX"/>
    <property type="match status" value="1"/>
</dbReference>
<name>A0ABW8YLF6_9SPHN</name>
<dbReference type="InterPro" id="IPR004513">
    <property type="entry name" value="FtsX"/>
</dbReference>
<dbReference type="Pfam" id="PF02687">
    <property type="entry name" value="FtsX"/>
    <property type="match status" value="1"/>
</dbReference>
<accession>A0ABW8YLF6</accession>
<evidence type="ECO:0000313" key="8">
    <source>
        <dbReference type="EMBL" id="MFL9840031.1"/>
    </source>
</evidence>
<gene>
    <name evidence="8" type="ORF">ABS767_03560</name>
</gene>
<evidence type="ECO:0000256" key="3">
    <source>
        <dbReference type="ARBA" id="ARBA00022692"/>
    </source>
</evidence>
<evidence type="ECO:0000256" key="2">
    <source>
        <dbReference type="ARBA" id="ARBA00022475"/>
    </source>
</evidence>
<dbReference type="Proteomes" id="UP001629244">
    <property type="component" value="Unassembled WGS sequence"/>
</dbReference>
<keyword evidence="2" id="KW-1003">Cell membrane</keyword>
<evidence type="ECO:0000256" key="6">
    <source>
        <dbReference type="SAM" id="Phobius"/>
    </source>
</evidence>
<evidence type="ECO:0000256" key="4">
    <source>
        <dbReference type="ARBA" id="ARBA00022989"/>
    </source>
</evidence>
<evidence type="ECO:0000256" key="1">
    <source>
        <dbReference type="ARBA" id="ARBA00004651"/>
    </source>
</evidence>
<evidence type="ECO:0000259" key="7">
    <source>
        <dbReference type="Pfam" id="PF02687"/>
    </source>
</evidence>
<evidence type="ECO:0000256" key="5">
    <source>
        <dbReference type="ARBA" id="ARBA00023136"/>
    </source>
</evidence>
<keyword evidence="9" id="KW-1185">Reference proteome</keyword>
<organism evidence="8 9">
    <name type="scientific">Sphingomonas plantiphila</name>
    <dbReference type="NCBI Taxonomy" id="3163295"/>
    <lineage>
        <taxon>Bacteria</taxon>
        <taxon>Pseudomonadati</taxon>
        <taxon>Pseudomonadota</taxon>
        <taxon>Alphaproteobacteria</taxon>
        <taxon>Sphingomonadales</taxon>
        <taxon>Sphingomonadaceae</taxon>
        <taxon>Sphingomonas</taxon>
    </lineage>
</organism>
<evidence type="ECO:0000313" key="9">
    <source>
        <dbReference type="Proteomes" id="UP001629244"/>
    </source>
</evidence>
<keyword evidence="3 6" id="KW-0812">Transmembrane</keyword>
<feature type="transmembrane region" description="Helical" evidence="6">
    <location>
        <begin position="168"/>
        <end position="191"/>
    </location>
</feature>
<feature type="transmembrane region" description="Helical" evidence="6">
    <location>
        <begin position="21"/>
        <end position="46"/>
    </location>
</feature>
<keyword evidence="5 6" id="KW-0472">Membrane</keyword>
<dbReference type="InterPro" id="IPR003838">
    <property type="entry name" value="ABC3_permease_C"/>
</dbReference>
<proteinExistence type="predicted"/>
<sequence length="297" mass="31417">MNLPFTRPRPQRRLLDEGQRTRAMIWIMTIMLFLTVLAGALGFGMAGAGRALERQLAGRLTVQLVEADAAKRDANAGAIVERVRAIPGVARVEEVDRARLAELLRPWLGDAGLDPELPMPAMIDIDLSSGDPALVERVSQTARAVSPAARVDQHAQWLSPVASFIATLTWFAGGLVLLMASATAAVVLLAARAGLDTHRDTIAVLHMLGSTDTQVARLFQRRIALDTLIGGALGTAAALGVAALLGRQSATLGSELMSGVGLAQMDWILLAAMPVLFALLAMAAARVAVLRTLGRTL</sequence>
<dbReference type="EMBL" id="JBELQC010000001">
    <property type="protein sequence ID" value="MFL9840031.1"/>
    <property type="molecule type" value="Genomic_DNA"/>
</dbReference>
<comment type="caution">
    <text evidence="8">The sequence shown here is derived from an EMBL/GenBank/DDBJ whole genome shotgun (WGS) entry which is preliminary data.</text>
</comment>
<feature type="transmembrane region" description="Helical" evidence="6">
    <location>
        <begin position="267"/>
        <end position="289"/>
    </location>
</feature>
<feature type="domain" description="ABC3 transporter permease C-terminal" evidence="7">
    <location>
        <begin position="175"/>
        <end position="293"/>
    </location>
</feature>
<reference evidence="8 9" key="1">
    <citation type="submission" date="2024-06" db="EMBL/GenBank/DDBJ databases">
        <authorList>
            <person name="Kaempfer P."/>
            <person name="Viver T."/>
        </authorList>
    </citation>
    <scope>NUCLEOTIDE SEQUENCE [LARGE SCALE GENOMIC DNA]</scope>
    <source>
        <strain evidence="8 9">ST-64</strain>
    </source>
</reference>
<dbReference type="PANTHER" id="PTHR47755">
    <property type="entry name" value="CELL DIVISION PROTEIN FTSX"/>
    <property type="match status" value="1"/>
</dbReference>
<comment type="subcellular location">
    <subcellularLocation>
        <location evidence="1">Cell membrane</location>
        <topology evidence="1">Multi-pass membrane protein</topology>
    </subcellularLocation>
</comment>
<keyword evidence="4 6" id="KW-1133">Transmembrane helix</keyword>
<protein>
    <submittedName>
        <fullName evidence="8">FtsX-like permease family protein</fullName>
    </submittedName>
</protein>
<dbReference type="RefSeq" id="WP_408076988.1">
    <property type="nucleotide sequence ID" value="NZ_JBELQC010000001.1"/>
</dbReference>
<feature type="transmembrane region" description="Helical" evidence="6">
    <location>
        <begin position="223"/>
        <end position="247"/>
    </location>
</feature>